<dbReference type="Proteomes" id="UP001304071">
    <property type="component" value="Chromosome 1"/>
</dbReference>
<dbReference type="RefSeq" id="WP_261895586.1">
    <property type="nucleotide sequence ID" value="NZ_AP024895.1"/>
</dbReference>
<accession>A0ABZ0QF73</accession>
<evidence type="ECO:0008006" key="4">
    <source>
        <dbReference type="Google" id="ProtNLM"/>
    </source>
</evidence>
<organism evidence="2 3">
    <name type="scientific">Vibrio porteresiae DSM 19223</name>
    <dbReference type="NCBI Taxonomy" id="1123496"/>
    <lineage>
        <taxon>Bacteria</taxon>
        <taxon>Pseudomonadati</taxon>
        <taxon>Pseudomonadota</taxon>
        <taxon>Gammaproteobacteria</taxon>
        <taxon>Vibrionales</taxon>
        <taxon>Vibrionaceae</taxon>
        <taxon>Vibrio</taxon>
    </lineage>
</organism>
<evidence type="ECO:0000313" key="2">
    <source>
        <dbReference type="EMBL" id="WPC75134.1"/>
    </source>
</evidence>
<feature type="chain" id="PRO_5045820133" description="LPP20 lipoprotein" evidence="1">
    <location>
        <begin position="23"/>
        <end position="146"/>
    </location>
</feature>
<protein>
    <recommendedName>
        <fullName evidence="4">LPP20 lipoprotein</fullName>
    </recommendedName>
</protein>
<dbReference type="EMBL" id="CP138203">
    <property type="protein sequence ID" value="WPC75134.1"/>
    <property type="molecule type" value="Genomic_DNA"/>
</dbReference>
<keyword evidence="1" id="KW-0732">Signal</keyword>
<gene>
    <name evidence="2" type="ORF">R8Z52_08030</name>
</gene>
<evidence type="ECO:0000256" key="1">
    <source>
        <dbReference type="SAM" id="SignalP"/>
    </source>
</evidence>
<keyword evidence="3" id="KW-1185">Reference proteome</keyword>
<sequence>MKKFHFLFLSIVFLLSACVNDASISNTVEKKQIKEQLPAWVFAPFVKGYTTVVGVAPPQQDNNKRLQMLAAELDAQAELSKQAVSFIDDSTQITEHLRDGIFHSNIETNTKEISIQNLDLGKAKILKQWVSKDKTLYILYGLPSLK</sequence>
<proteinExistence type="predicted"/>
<dbReference type="PROSITE" id="PS51257">
    <property type="entry name" value="PROKAR_LIPOPROTEIN"/>
    <property type="match status" value="1"/>
</dbReference>
<feature type="signal peptide" evidence="1">
    <location>
        <begin position="1"/>
        <end position="22"/>
    </location>
</feature>
<evidence type="ECO:0000313" key="3">
    <source>
        <dbReference type="Proteomes" id="UP001304071"/>
    </source>
</evidence>
<name>A0ABZ0QF73_9VIBR</name>
<reference evidence="2 3" key="1">
    <citation type="submission" date="2023-11" db="EMBL/GenBank/DDBJ databases">
        <title>Plant-associative lifestyle of Vibrio porteresiae and its evolutionary dynamics.</title>
        <authorList>
            <person name="Rameshkumar N."/>
            <person name="Kirti K."/>
        </authorList>
    </citation>
    <scope>NUCLEOTIDE SEQUENCE [LARGE SCALE GENOMIC DNA]</scope>
    <source>
        <strain evidence="2 3">MSSRF30</strain>
    </source>
</reference>